<proteinExistence type="predicted"/>
<dbReference type="EMBL" id="MU117963">
    <property type="protein sequence ID" value="KAF9653498.1"/>
    <property type="molecule type" value="Genomic_DNA"/>
</dbReference>
<organism evidence="1 2">
    <name type="scientific">Thelephora ganbajun</name>
    <name type="common">Ganba fungus</name>
    <dbReference type="NCBI Taxonomy" id="370292"/>
    <lineage>
        <taxon>Eukaryota</taxon>
        <taxon>Fungi</taxon>
        <taxon>Dikarya</taxon>
        <taxon>Basidiomycota</taxon>
        <taxon>Agaricomycotina</taxon>
        <taxon>Agaricomycetes</taxon>
        <taxon>Thelephorales</taxon>
        <taxon>Thelephoraceae</taxon>
        <taxon>Thelephora</taxon>
    </lineage>
</organism>
<comment type="caution">
    <text evidence="1">The sequence shown here is derived from an EMBL/GenBank/DDBJ whole genome shotgun (WGS) entry which is preliminary data.</text>
</comment>
<reference evidence="1" key="2">
    <citation type="journal article" date="2020" name="Nat. Commun.">
        <title>Large-scale genome sequencing of mycorrhizal fungi provides insights into the early evolution of symbiotic traits.</title>
        <authorList>
            <person name="Miyauchi S."/>
            <person name="Kiss E."/>
            <person name="Kuo A."/>
            <person name="Drula E."/>
            <person name="Kohler A."/>
            <person name="Sanchez-Garcia M."/>
            <person name="Morin E."/>
            <person name="Andreopoulos B."/>
            <person name="Barry K.W."/>
            <person name="Bonito G."/>
            <person name="Buee M."/>
            <person name="Carver A."/>
            <person name="Chen C."/>
            <person name="Cichocki N."/>
            <person name="Clum A."/>
            <person name="Culley D."/>
            <person name="Crous P.W."/>
            <person name="Fauchery L."/>
            <person name="Girlanda M."/>
            <person name="Hayes R.D."/>
            <person name="Keri Z."/>
            <person name="LaButti K."/>
            <person name="Lipzen A."/>
            <person name="Lombard V."/>
            <person name="Magnuson J."/>
            <person name="Maillard F."/>
            <person name="Murat C."/>
            <person name="Nolan M."/>
            <person name="Ohm R.A."/>
            <person name="Pangilinan J."/>
            <person name="Pereira M.F."/>
            <person name="Perotto S."/>
            <person name="Peter M."/>
            <person name="Pfister S."/>
            <person name="Riley R."/>
            <person name="Sitrit Y."/>
            <person name="Stielow J.B."/>
            <person name="Szollosi G."/>
            <person name="Zifcakova L."/>
            <person name="Stursova M."/>
            <person name="Spatafora J.W."/>
            <person name="Tedersoo L."/>
            <person name="Vaario L.M."/>
            <person name="Yamada A."/>
            <person name="Yan M."/>
            <person name="Wang P."/>
            <person name="Xu J."/>
            <person name="Bruns T."/>
            <person name="Baldrian P."/>
            <person name="Vilgalys R."/>
            <person name="Dunand C."/>
            <person name="Henrissat B."/>
            <person name="Grigoriev I.V."/>
            <person name="Hibbett D."/>
            <person name="Nagy L.G."/>
            <person name="Martin F.M."/>
        </authorList>
    </citation>
    <scope>NUCLEOTIDE SEQUENCE</scope>
    <source>
        <strain evidence="1">P2</strain>
    </source>
</reference>
<evidence type="ECO:0000313" key="1">
    <source>
        <dbReference type="EMBL" id="KAF9653498.1"/>
    </source>
</evidence>
<protein>
    <submittedName>
        <fullName evidence="1">Major facilitator superfamily MFS-1</fullName>
    </submittedName>
</protein>
<sequence length="766" mass="82799">MTGPTVTRGRAFGPHQTTLHVDETPVGRTEPSPQPGSRFSPRRIPLVSQLLRRWGRGREERSQSRPPLSSEQPPIPSALAPAAEADSSPLPTLSMVVLSITLLGEFLSANVSTPFLLFMVKGFGQYTEEADVGFWTGILTSSFFLTQFVTSLLWATVAEKHGQRIVLLISLIGTAVTCFLFGTSTSMNEALVIRLLQGTFAGAIGVARGTVAVITDQTNEGRAWAVLGFCWGLGGVAGAIIGATFESPAQKWPSFTQNFPFFASYPYALPCAVAASVTLIGGILCLFLGRDGGPREGAIRLPDKENRQPSPFPRDESPSPAPSGQSTPRQFHQKVLGYFTPNKSQDFLDVPAPELPLASSGANVATRRDSGSAYGYSRGRRPRLSSAGQHSMLSRALWRRRGTGTTAPGSFGQQFAEYGELNFAQRLLMANGMAVNNVSDLWVSAAMNVDESVFEDDEPEGPYQLGFQESAVSLTSADPSPSRRQRRSPRRSSRDPGTYSRRPSGSTIPAIFSNSGMRTPPAILEAHQLFGEPDTLPTRAPLEAIPETDHPSSDAKAPPLYSQLPIIFIVHYGLLALHTTTHDQVFYLYLVSKYPSGGLNLDAGHFGQLIALMCLFQIAYQFYFYPNVGPPRGRFSHLAMFRIGSALFVPSYLTVALYRPFASANDDGSAILMAALSFSTAIRYCATTFSYTAISVLLNYMSPPHVVGYANGIAQSIVSFSRFLGPIIGGTLWSASVDGNPNGYPLGFLACSIVCVLAVLQSFWIK</sequence>
<reference evidence="1" key="1">
    <citation type="submission" date="2019-10" db="EMBL/GenBank/DDBJ databases">
        <authorList>
            <consortium name="DOE Joint Genome Institute"/>
            <person name="Kuo A."/>
            <person name="Miyauchi S."/>
            <person name="Kiss E."/>
            <person name="Drula E."/>
            <person name="Kohler A."/>
            <person name="Sanchez-Garcia M."/>
            <person name="Andreopoulos B."/>
            <person name="Barry K.W."/>
            <person name="Bonito G."/>
            <person name="Buee M."/>
            <person name="Carver A."/>
            <person name="Chen C."/>
            <person name="Cichocki N."/>
            <person name="Clum A."/>
            <person name="Culley D."/>
            <person name="Crous P.W."/>
            <person name="Fauchery L."/>
            <person name="Girlanda M."/>
            <person name="Hayes R."/>
            <person name="Keri Z."/>
            <person name="Labutti K."/>
            <person name="Lipzen A."/>
            <person name="Lombard V."/>
            <person name="Magnuson J."/>
            <person name="Maillard F."/>
            <person name="Morin E."/>
            <person name="Murat C."/>
            <person name="Nolan M."/>
            <person name="Ohm R."/>
            <person name="Pangilinan J."/>
            <person name="Pereira M."/>
            <person name="Perotto S."/>
            <person name="Peter M."/>
            <person name="Riley R."/>
            <person name="Sitrit Y."/>
            <person name="Stielow B."/>
            <person name="Szollosi G."/>
            <person name="Zifcakova L."/>
            <person name="Stursova M."/>
            <person name="Spatafora J.W."/>
            <person name="Tedersoo L."/>
            <person name="Vaario L.-M."/>
            <person name="Yamada A."/>
            <person name="Yan M."/>
            <person name="Wang P."/>
            <person name="Xu J."/>
            <person name="Bruns T."/>
            <person name="Baldrian P."/>
            <person name="Vilgalys R."/>
            <person name="Henrissat B."/>
            <person name="Grigoriev I.V."/>
            <person name="Hibbett D."/>
            <person name="Nagy L.G."/>
            <person name="Martin F.M."/>
        </authorList>
    </citation>
    <scope>NUCLEOTIDE SEQUENCE</scope>
    <source>
        <strain evidence="1">P2</strain>
    </source>
</reference>
<dbReference type="Proteomes" id="UP000886501">
    <property type="component" value="Unassembled WGS sequence"/>
</dbReference>
<keyword evidence="2" id="KW-1185">Reference proteome</keyword>
<gene>
    <name evidence="1" type="ORF">BDM02DRAFT_3265230</name>
</gene>
<accession>A0ACB6ZW12</accession>
<name>A0ACB6ZW12_THEGA</name>
<evidence type="ECO:0000313" key="2">
    <source>
        <dbReference type="Proteomes" id="UP000886501"/>
    </source>
</evidence>